<evidence type="ECO:0000256" key="1">
    <source>
        <dbReference type="SAM" id="SignalP"/>
    </source>
</evidence>
<dbReference type="InterPro" id="IPR011250">
    <property type="entry name" value="OMP/PagP_B-barrel"/>
</dbReference>
<protein>
    <recommendedName>
        <fullName evidence="4">Outer membrane protein beta-barrel domain-containing protein</fullName>
    </recommendedName>
</protein>
<dbReference type="KEGG" id="csg:Cylst_3137"/>
<evidence type="ECO:0000313" key="3">
    <source>
        <dbReference type="Proteomes" id="UP000010475"/>
    </source>
</evidence>
<reference evidence="2 3" key="1">
    <citation type="submission" date="2012-06" db="EMBL/GenBank/DDBJ databases">
        <title>Finished chromosome of genome of Cylindrospermum stagnale PCC 7417.</title>
        <authorList>
            <consortium name="US DOE Joint Genome Institute"/>
            <person name="Gugger M."/>
            <person name="Coursin T."/>
            <person name="Rippka R."/>
            <person name="Tandeau De Marsac N."/>
            <person name="Huntemann M."/>
            <person name="Wei C.-L."/>
            <person name="Han J."/>
            <person name="Detter J.C."/>
            <person name="Han C."/>
            <person name="Tapia R."/>
            <person name="Chen A."/>
            <person name="Kyrpides N."/>
            <person name="Mavromatis K."/>
            <person name="Markowitz V."/>
            <person name="Szeto E."/>
            <person name="Ivanova N."/>
            <person name="Pagani I."/>
            <person name="Pati A."/>
            <person name="Goodwin L."/>
            <person name="Nordberg H.P."/>
            <person name="Cantor M.N."/>
            <person name="Hua S.X."/>
            <person name="Woyke T."/>
            <person name="Kerfeld C.A."/>
        </authorList>
    </citation>
    <scope>NUCLEOTIDE SEQUENCE [LARGE SCALE GENOMIC DNA]</scope>
    <source>
        <strain evidence="2 3">PCC 7417</strain>
    </source>
</reference>
<keyword evidence="1" id="KW-0732">Signal</keyword>
<sequence>MFLRKSVFWLPSVTAIAILLGSGLSAVAQTVDKVSNQPLTGSANQLNAEPQTQNQNLSTVSDVTGVQQFPNITTETTPSSIVTPFPGTVATSSAALVSGYTEPNSQSSAPQVVQPTKVAQSDIDAGRATRGGRSYIGVAGNIGLGGGDSALGDGNFTVISKVGLTNTISVRPSVILGDNTTFLIPITYDLSLRQGGDVFNEPLPIAPYVGVGAAIKTGDDSQIAFLVSGGIDVPLNAQFTANVAVNAGFFDQTDVGLSLGVGYNFTGF</sequence>
<proteinExistence type="predicted"/>
<feature type="signal peptide" evidence="1">
    <location>
        <begin position="1"/>
        <end position="28"/>
    </location>
</feature>
<dbReference type="HOGENOM" id="CLU_063860_0_0_3"/>
<accession>K9X0K3</accession>
<dbReference type="SUPFAM" id="SSF56925">
    <property type="entry name" value="OMPA-like"/>
    <property type="match status" value="1"/>
</dbReference>
<organism evidence="2 3">
    <name type="scientific">Cylindrospermum stagnale PCC 7417</name>
    <dbReference type="NCBI Taxonomy" id="56107"/>
    <lineage>
        <taxon>Bacteria</taxon>
        <taxon>Bacillati</taxon>
        <taxon>Cyanobacteriota</taxon>
        <taxon>Cyanophyceae</taxon>
        <taxon>Nostocales</taxon>
        <taxon>Nostocaceae</taxon>
        <taxon>Cylindrospermum</taxon>
    </lineage>
</organism>
<dbReference type="STRING" id="56107.Cylst_3137"/>
<evidence type="ECO:0000313" key="2">
    <source>
        <dbReference type="EMBL" id="AFZ25302.1"/>
    </source>
</evidence>
<feature type="chain" id="PRO_5003938326" description="Outer membrane protein beta-barrel domain-containing protein" evidence="1">
    <location>
        <begin position="29"/>
        <end position="268"/>
    </location>
</feature>
<dbReference type="EMBL" id="CP003642">
    <property type="protein sequence ID" value="AFZ25302.1"/>
    <property type="molecule type" value="Genomic_DNA"/>
</dbReference>
<name>K9X0K3_9NOST</name>
<dbReference type="PATRIC" id="fig|56107.3.peg.3441"/>
<keyword evidence="3" id="KW-1185">Reference proteome</keyword>
<evidence type="ECO:0008006" key="4">
    <source>
        <dbReference type="Google" id="ProtNLM"/>
    </source>
</evidence>
<dbReference type="RefSeq" id="WP_015208554.1">
    <property type="nucleotide sequence ID" value="NC_019757.1"/>
</dbReference>
<dbReference type="AlphaFoldDB" id="K9X0K3"/>
<dbReference type="eggNOG" id="COG2335">
    <property type="taxonomic scope" value="Bacteria"/>
</dbReference>
<dbReference type="Proteomes" id="UP000010475">
    <property type="component" value="Chromosome"/>
</dbReference>
<gene>
    <name evidence="2" type="ORF">Cylst_3137</name>
</gene>